<dbReference type="Proteomes" id="UP000000467">
    <property type="component" value="Chromosome"/>
</dbReference>
<dbReference type="eggNOG" id="COG3875">
    <property type="taxonomic scope" value="Bacteria"/>
</dbReference>
<dbReference type="AlphaFoldDB" id="K4LLF6"/>
<dbReference type="SUPFAM" id="SSF53335">
    <property type="entry name" value="S-adenosyl-L-methionine-dependent methyltransferases"/>
    <property type="match status" value="1"/>
</dbReference>
<name>K4LLF6_THEPS</name>
<dbReference type="InterPro" id="IPR047926">
    <property type="entry name" value="Ni_dep_LarA"/>
</dbReference>
<dbReference type="EMBL" id="CP003732">
    <property type="protein sequence ID" value="AFV12927.1"/>
    <property type="molecule type" value="Genomic_DNA"/>
</dbReference>
<dbReference type="KEGG" id="tpz:Tph_c27620"/>
<reference evidence="3 4" key="1">
    <citation type="journal article" date="2012" name="BMC Genomics">
        <title>Genome-guided analysis of physiological and morphological traits of the fermentative acetate oxidizer Thermacetogenium phaeum.</title>
        <authorList>
            <person name="Oehler D."/>
            <person name="Poehlein A."/>
            <person name="Leimbach A."/>
            <person name="Muller N."/>
            <person name="Daniel R."/>
            <person name="Gottschalk G."/>
            <person name="Schink B."/>
        </authorList>
    </citation>
    <scope>NUCLEOTIDE SEQUENCE [LARGE SCALE GENOMIC DNA]</scope>
    <source>
        <strain evidence="4">ATCC BAA-254 / DSM 26808 / PB</strain>
    </source>
</reference>
<dbReference type="GO" id="GO:0050043">
    <property type="term" value="F:lactate racemase activity"/>
    <property type="evidence" value="ECO:0007669"/>
    <property type="project" value="InterPro"/>
</dbReference>
<dbReference type="OrthoDB" id="9770545at2"/>
<dbReference type="PANTHER" id="PTHR33171">
    <property type="entry name" value="LAR_N DOMAIN-CONTAINING PROTEIN"/>
    <property type="match status" value="1"/>
</dbReference>
<dbReference type="Pfam" id="PF09861">
    <property type="entry name" value="Lar_N"/>
    <property type="match status" value="1"/>
</dbReference>
<proteinExistence type="predicted"/>
<feature type="domain" description="LarA-like N-terminal" evidence="1">
    <location>
        <begin position="20"/>
        <end position="203"/>
    </location>
</feature>
<keyword evidence="4" id="KW-1185">Reference proteome</keyword>
<evidence type="ECO:0000259" key="2">
    <source>
        <dbReference type="Pfam" id="PF21113"/>
    </source>
</evidence>
<dbReference type="HOGENOM" id="CLU_050189_0_0_9"/>
<dbReference type="InterPro" id="IPR018657">
    <property type="entry name" value="LarA-like_N"/>
</dbReference>
<evidence type="ECO:0000259" key="1">
    <source>
        <dbReference type="Pfam" id="PF09861"/>
    </source>
</evidence>
<dbReference type="InterPro" id="IPR029063">
    <property type="entry name" value="SAM-dependent_MTases_sf"/>
</dbReference>
<dbReference type="InterPro" id="IPR048520">
    <property type="entry name" value="LarA_C"/>
</dbReference>
<protein>
    <submittedName>
        <fullName evidence="3">Uncharacterized protein</fullName>
    </submittedName>
</protein>
<dbReference type="PANTHER" id="PTHR33171:SF17">
    <property type="entry name" value="LARA-LIKE N-TERMINAL DOMAIN-CONTAINING PROTEIN"/>
    <property type="match status" value="1"/>
</dbReference>
<organism evidence="3 4">
    <name type="scientific">Thermacetogenium phaeum (strain ATCC BAA-254 / DSM 26808 / PB)</name>
    <dbReference type="NCBI Taxonomy" id="1089553"/>
    <lineage>
        <taxon>Bacteria</taxon>
        <taxon>Bacillati</taxon>
        <taxon>Bacillota</taxon>
        <taxon>Clostridia</taxon>
        <taxon>Thermoanaerobacterales</taxon>
        <taxon>Thermoanaerobacteraceae</taxon>
        <taxon>Thermacetogenium</taxon>
    </lineage>
</organism>
<dbReference type="Pfam" id="PF21113">
    <property type="entry name" value="LarA_C"/>
    <property type="match status" value="1"/>
</dbReference>
<dbReference type="STRING" id="1089553.Tph_c27620"/>
<dbReference type="InterPro" id="IPR043166">
    <property type="entry name" value="LarA-like_C"/>
</dbReference>
<dbReference type="Gene3D" id="3.40.50.11440">
    <property type="match status" value="1"/>
</dbReference>
<dbReference type="Gene3D" id="3.90.226.30">
    <property type="match status" value="1"/>
</dbReference>
<evidence type="ECO:0000313" key="3">
    <source>
        <dbReference type="EMBL" id="AFV12927.1"/>
    </source>
</evidence>
<dbReference type="NCBIfam" id="NF033504">
    <property type="entry name" value="Ni_dep_LarA"/>
    <property type="match status" value="1"/>
</dbReference>
<evidence type="ECO:0000313" key="4">
    <source>
        <dbReference type="Proteomes" id="UP000000467"/>
    </source>
</evidence>
<accession>K4LLF6</accession>
<dbReference type="InterPro" id="IPR048068">
    <property type="entry name" value="LarA-like"/>
</dbReference>
<sequence>MKGLKYGRTTLPLPPALLERAQWLAPAGEPEPVPDPAAAVRAALRNPHGASPLRELAAPGEKVAIIVSDITRPVPTYLILPPLLAELHGAGVRVEDVTIVFGLGTHRSMTAEERRSILGEEVFEKYRSVEPHDYVLLGRTSRGTPIEVTPEVAEADLVVLTGNLEYHYYAGYTGGFKALLPGVASYRAIENNHQMMMDPASGTAVADGNPVREDMEEFGRFFPRTFVVDVLLNSQKGIFAVMAGDPVAAHREGCRLLDNYYKVFVDAPADVVVVSAGGYPKDLNLYQAQKALESAARVVKTGGRLVLVAELQDGIGNNVFEEWMLNSSSPEQILERMRQGFVFGGHKAVSIAKLVSRCQLLLKSSLDDETARRFYFQPLKDLADLELRPGESVLIIPFGSTILPEVRVQ</sequence>
<feature type="domain" description="Lactate racemase C-terminal" evidence="2">
    <location>
        <begin position="267"/>
        <end position="338"/>
    </location>
</feature>
<gene>
    <name evidence="3" type="ordered locus">Tph_c27620</name>
</gene>
<dbReference type="RefSeq" id="WP_015051786.1">
    <property type="nucleotide sequence ID" value="NC_018870.1"/>
</dbReference>